<protein>
    <submittedName>
        <fullName evidence="1">DUF1643 domain-containing protein</fullName>
    </submittedName>
</protein>
<dbReference type="Pfam" id="PF07799">
    <property type="entry name" value="DUF1643"/>
    <property type="match status" value="1"/>
</dbReference>
<dbReference type="RefSeq" id="WP_267612649.1">
    <property type="nucleotide sequence ID" value="NZ_JAOVZQ010000001.1"/>
</dbReference>
<name>A0ABT3YFP5_9HYPH</name>
<gene>
    <name evidence="1" type="ORF">OEG82_11860</name>
</gene>
<dbReference type="Proteomes" id="UP001081283">
    <property type="component" value="Unassembled WGS sequence"/>
</dbReference>
<keyword evidence="2" id="KW-1185">Reference proteome</keyword>
<evidence type="ECO:0000313" key="1">
    <source>
        <dbReference type="EMBL" id="MCY0094717.1"/>
    </source>
</evidence>
<sequence>MADVFTKSDATISPCGSYRYWLERRWGHEPPQTFIMLNPSTADAAVDDRTIGRCIEFSKREGAGGLIVVNLFALRATNPKELDGHIDPVGPDNAKNIGIALIAAAAQNIPVICGWGGNKDAPKQALRLKARAKDFGVRLVALHVNHDGSPKHPLYINGEAPLIDFY</sequence>
<dbReference type="EMBL" id="JAOVZQ010000001">
    <property type="protein sequence ID" value="MCY0094717.1"/>
    <property type="molecule type" value="Genomic_DNA"/>
</dbReference>
<proteinExistence type="predicted"/>
<reference evidence="1" key="1">
    <citation type="submission" date="2022-10" db="EMBL/GenBank/DDBJ databases">
        <title>Hoeflea sp. J2-29, isolated from marine algae.</title>
        <authorList>
            <person name="Kristyanto S."/>
            <person name="Kim J.M."/>
            <person name="Jeon C.O."/>
        </authorList>
    </citation>
    <scope>NUCLEOTIDE SEQUENCE</scope>
    <source>
        <strain evidence="1">J2-29</strain>
    </source>
</reference>
<dbReference type="InterPro" id="IPR012441">
    <property type="entry name" value="DUF1643"/>
</dbReference>
<comment type="caution">
    <text evidence="1">The sequence shown here is derived from an EMBL/GenBank/DDBJ whole genome shotgun (WGS) entry which is preliminary data.</text>
</comment>
<accession>A0ABT3YFP5</accession>
<evidence type="ECO:0000313" key="2">
    <source>
        <dbReference type="Proteomes" id="UP001081283"/>
    </source>
</evidence>
<organism evidence="1 2">
    <name type="scientific">Hoeflea ulvae</name>
    <dbReference type="NCBI Taxonomy" id="2983764"/>
    <lineage>
        <taxon>Bacteria</taxon>
        <taxon>Pseudomonadati</taxon>
        <taxon>Pseudomonadota</taxon>
        <taxon>Alphaproteobacteria</taxon>
        <taxon>Hyphomicrobiales</taxon>
        <taxon>Rhizobiaceae</taxon>
        <taxon>Hoeflea</taxon>
    </lineage>
</organism>